<comment type="caution">
    <text evidence="6">The sequence shown here is derived from an EMBL/GenBank/DDBJ whole genome shotgun (WGS) entry which is preliminary data.</text>
</comment>
<keyword evidence="4" id="KW-0175">Coiled coil</keyword>
<dbReference type="PROSITE" id="PS50949">
    <property type="entry name" value="HTH_GNTR"/>
    <property type="match status" value="1"/>
</dbReference>
<protein>
    <submittedName>
        <fullName evidence="6">GntR family transcriptional regulator</fullName>
    </submittedName>
</protein>
<evidence type="ECO:0000256" key="4">
    <source>
        <dbReference type="SAM" id="Coils"/>
    </source>
</evidence>
<keyword evidence="3" id="KW-0804">Transcription</keyword>
<dbReference type="Gene3D" id="1.20.120.530">
    <property type="entry name" value="GntR ligand-binding domain-like"/>
    <property type="match status" value="1"/>
</dbReference>
<dbReference type="Pfam" id="PF07729">
    <property type="entry name" value="FCD"/>
    <property type="match status" value="1"/>
</dbReference>
<feature type="coiled-coil region" evidence="4">
    <location>
        <begin position="101"/>
        <end position="128"/>
    </location>
</feature>
<dbReference type="InterPro" id="IPR011711">
    <property type="entry name" value="GntR_C"/>
</dbReference>
<organism evidence="6 7">
    <name type="scientific">Desulfitobacterium dehalogenans</name>
    <dbReference type="NCBI Taxonomy" id="36854"/>
    <lineage>
        <taxon>Bacteria</taxon>
        <taxon>Bacillati</taxon>
        <taxon>Bacillota</taxon>
        <taxon>Clostridia</taxon>
        <taxon>Eubacteriales</taxon>
        <taxon>Desulfitobacteriaceae</taxon>
        <taxon>Desulfitobacterium</taxon>
    </lineage>
</organism>
<name>A0A7C7D8A2_9FIRM</name>
<dbReference type="PANTHER" id="PTHR43537:SF24">
    <property type="entry name" value="GLUCONATE OPERON TRANSCRIPTIONAL REPRESSOR"/>
    <property type="match status" value="1"/>
</dbReference>
<dbReference type="Gene3D" id="1.10.10.10">
    <property type="entry name" value="Winged helix-like DNA-binding domain superfamily/Winged helix DNA-binding domain"/>
    <property type="match status" value="1"/>
</dbReference>
<proteinExistence type="predicted"/>
<evidence type="ECO:0000259" key="5">
    <source>
        <dbReference type="PROSITE" id="PS50949"/>
    </source>
</evidence>
<accession>A0A7C7D8A2</accession>
<reference evidence="6 7" key="1">
    <citation type="journal article" date="2020" name="Biotechnol. Biofuels">
        <title>New insights from the biogas microbiome by comprehensive genome-resolved metagenomics of nearly 1600 species originating from multiple anaerobic digesters.</title>
        <authorList>
            <person name="Campanaro S."/>
            <person name="Treu L."/>
            <person name="Rodriguez-R L.M."/>
            <person name="Kovalovszki A."/>
            <person name="Ziels R.M."/>
            <person name="Maus I."/>
            <person name="Zhu X."/>
            <person name="Kougias P.G."/>
            <person name="Basile A."/>
            <person name="Luo G."/>
            <person name="Schluter A."/>
            <person name="Konstantinidis K.T."/>
            <person name="Angelidaki I."/>
        </authorList>
    </citation>
    <scope>NUCLEOTIDE SEQUENCE [LARGE SCALE GENOMIC DNA]</scope>
    <source>
        <strain evidence="6">AS05jafATM_4</strain>
    </source>
</reference>
<gene>
    <name evidence="6" type="ORF">GX523_18810</name>
</gene>
<dbReference type="PANTHER" id="PTHR43537">
    <property type="entry name" value="TRANSCRIPTIONAL REGULATOR, GNTR FAMILY"/>
    <property type="match status" value="1"/>
</dbReference>
<keyword evidence="1" id="KW-0805">Transcription regulation</keyword>
<dbReference type="GO" id="GO:0003677">
    <property type="term" value="F:DNA binding"/>
    <property type="evidence" value="ECO:0007669"/>
    <property type="project" value="UniProtKB-KW"/>
</dbReference>
<dbReference type="CDD" id="cd07377">
    <property type="entry name" value="WHTH_GntR"/>
    <property type="match status" value="1"/>
</dbReference>
<dbReference type="Proteomes" id="UP000553059">
    <property type="component" value="Unassembled WGS sequence"/>
</dbReference>
<dbReference type="EMBL" id="DUTF01000399">
    <property type="protein sequence ID" value="HHY28754.1"/>
    <property type="molecule type" value="Genomic_DNA"/>
</dbReference>
<dbReference type="InterPro" id="IPR008920">
    <property type="entry name" value="TF_FadR/GntR_C"/>
</dbReference>
<sequence>MLAVVKTMPFHLQVYQILRESILTGKYRPGERLLEQKLAQELEVSRSPVREALRMLEQDGLVVTMDNGSGTIVNPMEVEDIEEIYQCRIAIEPYAGYLAVLKIKDREIEELRQLVHEAEIAYEHKESERVVELNTMFHDQIIRISGNQRLIEIADRIQSLSILARNTELKIYSRPWDYLEEHKAILEAFSLKDPQQVESMIRKHIENDWKYYSQRYCAINEGT</sequence>
<evidence type="ECO:0000256" key="3">
    <source>
        <dbReference type="ARBA" id="ARBA00023163"/>
    </source>
</evidence>
<dbReference type="SMART" id="SM00345">
    <property type="entry name" value="HTH_GNTR"/>
    <property type="match status" value="1"/>
</dbReference>
<evidence type="ECO:0000313" key="6">
    <source>
        <dbReference type="EMBL" id="HHY28754.1"/>
    </source>
</evidence>
<dbReference type="SUPFAM" id="SSF46785">
    <property type="entry name" value="Winged helix' DNA-binding domain"/>
    <property type="match status" value="1"/>
</dbReference>
<dbReference type="InterPro" id="IPR036388">
    <property type="entry name" value="WH-like_DNA-bd_sf"/>
</dbReference>
<evidence type="ECO:0000313" key="7">
    <source>
        <dbReference type="Proteomes" id="UP000553059"/>
    </source>
</evidence>
<dbReference type="GO" id="GO:0003700">
    <property type="term" value="F:DNA-binding transcription factor activity"/>
    <property type="evidence" value="ECO:0007669"/>
    <property type="project" value="InterPro"/>
</dbReference>
<dbReference type="InterPro" id="IPR000524">
    <property type="entry name" value="Tscrpt_reg_HTH_GntR"/>
</dbReference>
<dbReference type="PRINTS" id="PR00035">
    <property type="entry name" value="HTHGNTR"/>
</dbReference>
<keyword evidence="2" id="KW-0238">DNA-binding</keyword>
<dbReference type="AlphaFoldDB" id="A0A7C7D8A2"/>
<evidence type="ECO:0000256" key="2">
    <source>
        <dbReference type="ARBA" id="ARBA00023125"/>
    </source>
</evidence>
<evidence type="ECO:0000256" key="1">
    <source>
        <dbReference type="ARBA" id="ARBA00023015"/>
    </source>
</evidence>
<dbReference type="Pfam" id="PF00392">
    <property type="entry name" value="GntR"/>
    <property type="match status" value="1"/>
</dbReference>
<dbReference type="InterPro" id="IPR036390">
    <property type="entry name" value="WH_DNA-bd_sf"/>
</dbReference>
<dbReference type="SUPFAM" id="SSF48008">
    <property type="entry name" value="GntR ligand-binding domain-like"/>
    <property type="match status" value="1"/>
</dbReference>
<dbReference type="SMART" id="SM00895">
    <property type="entry name" value="FCD"/>
    <property type="match status" value="1"/>
</dbReference>
<feature type="domain" description="HTH gntR-type" evidence="5">
    <location>
        <begin position="8"/>
        <end position="76"/>
    </location>
</feature>